<sequence length="60" mass="6438">PNCRGNIGLRAAAKEIGVCTATLSRVENGHPTSVESFARICRWMGTSADAWLQLYGRSSA</sequence>
<dbReference type="AlphaFoldDB" id="A0A0F9EK52"/>
<accession>A0A0F9EK52</accession>
<name>A0A0F9EK52_9ZZZZ</name>
<evidence type="ECO:0000313" key="1">
    <source>
        <dbReference type="EMBL" id="KKL45250.1"/>
    </source>
</evidence>
<dbReference type="EMBL" id="LAZR01034459">
    <property type="protein sequence ID" value="KKL45250.1"/>
    <property type="molecule type" value="Genomic_DNA"/>
</dbReference>
<dbReference type="InterPro" id="IPR010982">
    <property type="entry name" value="Lambda_DNA-bd_dom_sf"/>
</dbReference>
<feature type="non-terminal residue" evidence="1">
    <location>
        <position position="1"/>
    </location>
</feature>
<proteinExistence type="predicted"/>
<dbReference type="Gene3D" id="1.10.260.40">
    <property type="entry name" value="lambda repressor-like DNA-binding domains"/>
    <property type="match status" value="1"/>
</dbReference>
<dbReference type="CDD" id="cd00093">
    <property type="entry name" value="HTH_XRE"/>
    <property type="match status" value="1"/>
</dbReference>
<protein>
    <submittedName>
        <fullName evidence="1">Uncharacterized protein</fullName>
    </submittedName>
</protein>
<dbReference type="InterPro" id="IPR001387">
    <property type="entry name" value="Cro/C1-type_HTH"/>
</dbReference>
<dbReference type="SUPFAM" id="SSF47413">
    <property type="entry name" value="lambda repressor-like DNA-binding domains"/>
    <property type="match status" value="1"/>
</dbReference>
<organism evidence="1">
    <name type="scientific">marine sediment metagenome</name>
    <dbReference type="NCBI Taxonomy" id="412755"/>
    <lineage>
        <taxon>unclassified sequences</taxon>
        <taxon>metagenomes</taxon>
        <taxon>ecological metagenomes</taxon>
    </lineage>
</organism>
<comment type="caution">
    <text evidence="1">The sequence shown here is derived from an EMBL/GenBank/DDBJ whole genome shotgun (WGS) entry which is preliminary data.</text>
</comment>
<dbReference type="GO" id="GO:0003677">
    <property type="term" value="F:DNA binding"/>
    <property type="evidence" value="ECO:0007669"/>
    <property type="project" value="InterPro"/>
</dbReference>
<gene>
    <name evidence="1" type="ORF">LCGC14_2357530</name>
</gene>
<reference evidence="1" key="1">
    <citation type="journal article" date="2015" name="Nature">
        <title>Complex archaea that bridge the gap between prokaryotes and eukaryotes.</title>
        <authorList>
            <person name="Spang A."/>
            <person name="Saw J.H."/>
            <person name="Jorgensen S.L."/>
            <person name="Zaremba-Niedzwiedzka K."/>
            <person name="Martijn J."/>
            <person name="Lind A.E."/>
            <person name="van Eijk R."/>
            <person name="Schleper C."/>
            <person name="Guy L."/>
            <person name="Ettema T.J."/>
        </authorList>
    </citation>
    <scope>NUCLEOTIDE SEQUENCE</scope>
</reference>